<dbReference type="Gene3D" id="3.30.1380.10">
    <property type="match status" value="1"/>
</dbReference>
<feature type="domain" description="D-alanyl-D-alanine carboxypeptidase-like core" evidence="1">
    <location>
        <begin position="22"/>
        <end position="175"/>
    </location>
</feature>
<keyword evidence="2" id="KW-0121">Carboxypeptidase</keyword>
<dbReference type="InterPro" id="IPR052179">
    <property type="entry name" value="DD-CPase-like"/>
</dbReference>
<dbReference type="PANTHER" id="PTHR34385">
    <property type="entry name" value="D-ALANYL-D-ALANINE CARBOXYPEPTIDASE"/>
    <property type="match status" value="1"/>
</dbReference>
<dbReference type="eggNOG" id="COG1876">
    <property type="taxonomic scope" value="Bacteria"/>
</dbReference>
<dbReference type="STRING" id="550540.Fbal_2439"/>
<dbReference type="RefSeq" id="WP_013345947.1">
    <property type="nucleotide sequence ID" value="NC_014541.1"/>
</dbReference>
<protein>
    <submittedName>
        <fullName evidence="2">Peptidase M15B and M15C DD-carboxypeptidase VanY/endolysin</fullName>
    </submittedName>
</protein>
<dbReference type="GeneID" id="67182651"/>
<dbReference type="AlphaFoldDB" id="E1SMX2"/>
<dbReference type="CDD" id="cd14847">
    <property type="entry name" value="DD-carboxypeptidase_like"/>
    <property type="match status" value="1"/>
</dbReference>
<dbReference type="PANTHER" id="PTHR34385:SF1">
    <property type="entry name" value="PEPTIDOGLYCAN L-ALANYL-D-GLUTAMATE ENDOPEPTIDASE CWLK"/>
    <property type="match status" value="1"/>
</dbReference>
<keyword evidence="2" id="KW-0378">Hydrolase</keyword>
<dbReference type="EMBL" id="CP002209">
    <property type="protein sequence ID" value="ADN76641.1"/>
    <property type="molecule type" value="Genomic_DNA"/>
</dbReference>
<evidence type="ECO:0000259" key="1">
    <source>
        <dbReference type="Pfam" id="PF02557"/>
    </source>
</evidence>
<evidence type="ECO:0000313" key="3">
    <source>
        <dbReference type="Proteomes" id="UP000006683"/>
    </source>
</evidence>
<dbReference type="HOGENOM" id="CLU_081855_0_0_6"/>
<dbReference type="Proteomes" id="UP000006683">
    <property type="component" value="Chromosome"/>
</dbReference>
<keyword evidence="2" id="KW-0645">Protease</keyword>
<gene>
    <name evidence="2" type="ordered locus">Fbal_2439</name>
</gene>
<dbReference type="InterPro" id="IPR003709">
    <property type="entry name" value="VanY-like_core_dom"/>
</dbReference>
<name>E1SMX2_FERBD</name>
<dbReference type="SUPFAM" id="SSF55166">
    <property type="entry name" value="Hedgehog/DD-peptidase"/>
    <property type="match status" value="1"/>
</dbReference>
<evidence type="ECO:0000313" key="2">
    <source>
        <dbReference type="EMBL" id="ADN76641.1"/>
    </source>
</evidence>
<reference evidence="2 3" key="1">
    <citation type="journal article" date="2010" name="Stand. Genomic Sci.">
        <title>Complete genome sequence of Ferrimonas balearica type strain (PAT).</title>
        <authorList>
            <person name="Nolan M."/>
            <person name="Sikorski J."/>
            <person name="Davenport K."/>
            <person name="Lucas S."/>
            <person name="Glavina Del Rio T."/>
            <person name="Tice H."/>
            <person name="Cheng J."/>
            <person name="Goodwin L."/>
            <person name="Pitluck S."/>
            <person name="Liolios K."/>
            <person name="Ivanova N."/>
            <person name="Mavromatis K."/>
            <person name="Ovchinnikova G."/>
            <person name="Pati A."/>
            <person name="Chen A."/>
            <person name="Palaniappan K."/>
            <person name="Land M."/>
            <person name="Hauser L."/>
            <person name="Chang Y."/>
            <person name="Jeffries C."/>
            <person name="Tapia R."/>
            <person name="Brettin T."/>
            <person name="Detter J."/>
            <person name="Han C."/>
            <person name="Yasawong M."/>
            <person name="Rohde M."/>
            <person name="Tindall B."/>
            <person name="Goker M."/>
            <person name="Woyke T."/>
            <person name="Bristow J."/>
            <person name="Eisen J."/>
            <person name="Markowitz V."/>
            <person name="Hugenholtz P."/>
            <person name="Kyrpides N."/>
            <person name="Klenk H."/>
            <person name="Lapidus A."/>
        </authorList>
    </citation>
    <scope>NUCLEOTIDE SEQUENCE [LARGE SCALE GENOMIC DNA]</scope>
    <source>
        <strain evidence="3">DSM 9799 / CCM 4581 / KCTC 23876 / PAT</strain>
    </source>
</reference>
<dbReference type="GO" id="GO:0004180">
    <property type="term" value="F:carboxypeptidase activity"/>
    <property type="evidence" value="ECO:0007669"/>
    <property type="project" value="UniProtKB-KW"/>
</dbReference>
<dbReference type="KEGG" id="fbl:Fbal_2439"/>
<organism evidence="2 3">
    <name type="scientific">Ferrimonas balearica (strain DSM 9799 / CCM 4581 / KCTC 23876 / PAT)</name>
    <dbReference type="NCBI Taxonomy" id="550540"/>
    <lineage>
        <taxon>Bacteria</taxon>
        <taxon>Pseudomonadati</taxon>
        <taxon>Pseudomonadota</taxon>
        <taxon>Gammaproteobacteria</taxon>
        <taxon>Alteromonadales</taxon>
        <taxon>Ferrimonadaceae</taxon>
        <taxon>Ferrimonas</taxon>
    </lineage>
</organism>
<dbReference type="GO" id="GO:0006508">
    <property type="term" value="P:proteolysis"/>
    <property type="evidence" value="ECO:0007669"/>
    <property type="project" value="InterPro"/>
</dbReference>
<dbReference type="InterPro" id="IPR009045">
    <property type="entry name" value="Zn_M74/Hedgehog-like"/>
</dbReference>
<keyword evidence="3" id="KW-1185">Reference proteome</keyword>
<dbReference type="Pfam" id="PF02557">
    <property type="entry name" value="VanY"/>
    <property type="match status" value="1"/>
</dbReference>
<sequence length="222" mass="24485">MLSQAQLLGVDDSHLVAVGPQRLEARTAEAWQALVADAASAGFQLGLCSGWRSFERQMAIFNGKAEGNRPLQNRRGERCDVRVMSDADILDAILAWSALPGMSRHHWGTDLDWFDAGALPASELKLEPWEYQEGGPCHALARWLEPRLTSYGFFRPYREALGGVSPEPWHLSFAPVSVPALHAFDANELAMQLDGADLALKESILAQLPGLVERYCYRISPA</sequence>
<proteinExistence type="predicted"/>
<accession>E1SMX2</accession>